<dbReference type="EMBL" id="VEVO01000024">
    <property type="protein sequence ID" value="KAF0022671.1"/>
    <property type="molecule type" value="Genomic_DNA"/>
</dbReference>
<organism evidence="1 2">
    <name type="scientific">Scophthalmus maximus</name>
    <name type="common">Turbot</name>
    <name type="synonym">Psetta maxima</name>
    <dbReference type="NCBI Taxonomy" id="52904"/>
    <lineage>
        <taxon>Eukaryota</taxon>
        <taxon>Metazoa</taxon>
        <taxon>Chordata</taxon>
        <taxon>Craniata</taxon>
        <taxon>Vertebrata</taxon>
        <taxon>Euteleostomi</taxon>
        <taxon>Actinopterygii</taxon>
        <taxon>Neopterygii</taxon>
        <taxon>Teleostei</taxon>
        <taxon>Neoteleostei</taxon>
        <taxon>Acanthomorphata</taxon>
        <taxon>Carangaria</taxon>
        <taxon>Pleuronectiformes</taxon>
        <taxon>Pleuronectoidei</taxon>
        <taxon>Scophthalmidae</taxon>
        <taxon>Scophthalmus</taxon>
    </lineage>
</organism>
<proteinExistence type="predicted"/>
<comment type="caution">
    <text evidence="1">The sequence shown here is derived from an EMBL/GenBank/DDBJ whole genome shotgun (WGS) entry which is preliminary data.</text>
</comment>
<reference evidence="1 2" key="1">
    <citation type="submission" date="2019-06" db="EMBL/GenBank/DDBJ databases">
        <title>Draft genomes of female and male turbot (Scophthalmus maximus).</title>
        <authorList>
            <person name="Xu H."/>
            <person name="Xu X.-W."/>
            <person name="Shao C."/>
            <person name="Chen S."/>
        </authorList>
    </citation>
    <scope>NUCLEOTIDE SEQUENCE [LARGE SCALE GENOMIC DNA]</scope>
    <source>
        <strain evidence="1">Ysfricsl-2016a</strain>
        <tissue evidence="1">Blood</tissue>
    </source>
</reference>
<name>A0A6A4RU27_SCOMX</name>
<dbReference type="AlphaFoldDB" id="A0A6A4RU27"/>
<gene>
    <name evidence="1" type="ORF">F2P81_025063</name>
</gene>
<accession>A0A6A4RU27</accession>
<evidence type="ECO:0000313" key="2">
    <source>
        <dbReference type="Proteomes" id="UP000438429"/>
    </source>
</evidence>
<dbReference type="Proteomes" id="UP000438429">
    <property type="component" value="Unassembled WGS sequence"/>
</dbReference>
<sequence>MLPWRRARRAAVDVQVARHYQLPKRDSVTAQKTAMGHCEDGTLLTVVRFAHVHRKLHRCSPVLSKSLDRVVWGINLPGNVDWGEFQRQLKQLSPLVNVSNVNEGVFGSRRKNVDVTTADMLVSSTITGCAGVVLIRGIVV</sequence>
<protein>
    <submittedName>
        <fullName evidence="1">Uncharacterized protein</fullName>
    </submittedName>
</protein>
<evidence type="ECO:0000313" key="1">
    <source>
        <dbReference type="EMBL" id="KAF0022671.1"/>
    </source>
</evidence>